<dbReference type="RefSeq" id="WP_143987396.1">
    <property type="nucleotide sequence ID" value="NZ_CP041692.1"/>
</dbReference>
<accession>A0A516Q1Y3</accession>
<sequence>MSSSARPEPTSSAVSRLGFKPGQIVQELGWDEDVDETLRTEIEDLIQGELIEEAMEPVDVVLLWWRDADGDLIDGLVDAVTDLSDNGYVWLLTPKVGREGFVDATDLNEGAVTAGLALTSTVPVTSGWTASKLVPPKGSRH</sequence>
<organism evidence="1 2">
    <name type="scientific">Microlunatus elymi</name>
    <dbReference type="NCBI Taxonomy" id="2596828"/>
    <lineage>
        <taxon>Bacteria</taxon>
        <taxon>Bacillati</taxon>
        <taxon>Actinomycetota</taxon>
        <taxon>Actinomycetes</taxon>
        <taxon>Propionibacteriales</taxon>
        <taxon>Propionibacteriaceae</taxon>
        <taxon>Microlunatus</taxon>
    </lineage>
</organism>
<keyword evidence="2" id="KW-1185">Reference proteome</keyword>
<reference evidence="1 2" key="1">
    <citation type="submission" date="2019-07" db="EMBL/GenBank/DDBJ databases">
        <title>Microlunatus dokdonensis sp. nov. isolated from the rhizospheric soil of the wild plant Elymus tsukushiensis.</title>
        <authorList>
            <person name="Ghim S.-Y."/>
            <person name="Hwang Y.-J."/>
            <person name="Son J.-S."/>
            <person name="Shin J.-H."/>
        </authorList>
    </citation>
    <scope>NUCLEOTIDE SEQUENCE [LARGE SCALE GENOMIC DNA]</scope>
    <source>
        <strain evidence="1 2">KUDC0627</strain>
    </source>
</reference>
<dbReference type="Pfam" id="PF11253">
    <property type="entry name" value="DUF3052"/>
    <property type="match status" value="1"/>
</dbReference>
<evidence type="ECO:0000313" key="1">
    <source>
        <dbReference type="EMBL" id="QDP97437.1"/>
    </source>
</evidence>
<dbReference type="KEGG" id="mik:FOE78_17275"/>
<dbReference type="AlphaFoldDB" id="A0A516Q1Y3"/>
<protein>
    <submittedName>
        <fullName evidence="1">DUF3052 domain-containing protein</fullName>
    </submittedName>
</protein>
<dbReference type="InterPro" id="IPR021412">
    <property type="entry name" value="DUF3052"/>
</dbReference>
<gene>
    <name evidence="1" type="ORF">FOE78_17275</name>
</gene>
<dbReference type="EMBL" id="CP041692">
    <property type="protein sequence ID" value="QDP97437.1"/>
    <property type="molecule type" value="Genomic_DNA"/>
</dbReference>
<dbReference type="OrthoDB" id="5185945at2"/>
<proteinExistence type="predicted"/>
<name>A0A516Q1Y3_9ACTN</name>
<evidence type="ECO:0000313" key="2">
    <source>
        <dbReference type="Proteomes" id="UP000319263"/>
    </source>
</evidence>
<dbReference type="Proteomes" id="UP000319263">
    <property type="component" value="Chromosome"/>
</dbReference>